<gene>
    <name evidence="9" type="ordered locus">SRM_00860</name>
</gene>
<evidence type="ECO:0000256" key="5">
    <source>
        <dbReference type="ARBA" id="ARBA00022989"/>
    </source>
</evidence>
<dbReference type="Proteomes" id="UP000000933">
    <property type="component" value="Chromosome"/>
</dbReference>
<sequence>MSTGSALPCGFLPLRTRRSYRMPQRTQYRPPTRVSVMPPVIKNLLILNGLFFLAQFVAAETLARSSMLASVLDLMPLYPPGTAGPDFWPWQLVSYGFLHGSFGHLFFNMFALWMFGVQIENRWGSQRFVFFYFACVIGAALTHLAFVSAPIPTVGASGGVYGILLAFGMMFPNQPIYIWFLFPIKAKWLVAGFGALELYSAVTGTQAGVANFAHLGGMVIGFLLIQYWRGKLPVQPDRVMRW</sequence>
<dbReference type="SUPFAM" id="SSF144091">
    <property type="entry name" value="Rhomboid-like"/>
    <property type="match status" value="1"/>
</dbReference>
<dbReference type="InterPro" id="IPR022764">
    <property type="entry name" value="Peptidase_S54_rhomboid_dom"/>
</dbReference>
<keyword evidence="6 7" id="KW-0472">Membrane</keyword>
<evidence type="ECO:0000256" key="4">
    <source>
        <dbReference type="ARBA" id="ARBA00022801"/>
    </source>
</evidence>
<dbReference type="EMBL" id="FP565814">
    <property type="protein sequence ID" value="CBH23781.1"/>
    <property type="molecule type" value="Genomic_DNA"/>
</dbReference>
<organism evidence="9 10">
    <name type="scientific">Salinibacter ruber (strain M8)</name>
    <dbReference type="NCBI Taxonomy" id="761659"/>
    <lineage>
        <taxon>Bacteria</taxon>
        <taxon>Pseudomonadati</taxon>
        <taxon>Rhodothermota</taxon>
        <taxon>Rhodothermia</taxon>
        <taxon>Rhodothermales</taxon>
        <taxon>Salinibacteraceae</taxon>
        <taxon>Salinibacter</taxon>
    </lineage>
</organism>
<reference evidence="9 10" key="1">
    <citation type="journal article" date="2010" name="ISME J.">
        <title>Fine-scale evolution: genomic, phenotypic and ecological differentiation in two coexisting Salinibacter ruber strains.</title>
        <authorList>
            <person name="Pena A."/>
            <person name="Teeling H."/>
            <person name="Huerta-Cepas J."/>
            <person name="Santos F."/>
            <person name="Yarza P."/>
            <person name="Brito-Echeverria J."/>
            <person name="Lucio M."/>
            <person name="Schmitt-Kopplin P."/>
            <person name="Meseguer I."/>
            <person name="Schenowitz C."/>
            <person name="Dossat C."/>
            <person name="Barbe V."/>
            <person name="Dopazo J."/>
            <person name="Rossello-Mora R."/>
            <person name="Schuler M."/>
            <person name="Glockner F.O."/>
            <person name="Amann R."/>
            <person name="Gabaldon T."/>
            <person name="Anton J."/>
        </authorList>
    </citation>
    <scope>NUCLEOTIDE SEQUENCE [LARGE SCALE GENOMIC DNA]</scope>
    <source>
        <strain evidence="9 10">M8</strain>
    </source>
</reference>
<keyword evidence="5 7" id="KW-1133">Transmembrane helix</keyword>
<protein>
    <submittedName>
        <fullName evidence="9">Rhomboid-like protein</fullName>
    </submittedName>
</protein>
<dbReference type="KEGG" id="srm:SRM_00860"/>
<comment type="similarity">
    <text evidence="2">Belongs to the peptidase S54 family.</text>
</comment>
<feature type="transmembrane region" description="Helical" evidence="7">
    <location>
        <begin position="95"/>
        <end position="116"/>
    </location>
</feature>
<dbReference type="GO" id="GO:0016020">
    <property type="term" value="C:membrane"/>
    <property type="evidence" value="ECO:0007669"/>
    <property type="project" value="UniProtKB-SubCell"/>
</dbReference>
<dbReference type="AlphaFoldDB" id="D5H6X6"/>
<feature type="transmembrane region" description="Helical" evidence="7">
    <location>
        <begin position="128"/>
        <end position="147"/>
    </location>
</feature>
<evidence type="ECO:0000256" key="7">
    <source>
        <dbReference type="SAM" id="Phobius"/>
    </source>
</evidence>
<proteinExistence type="inferred from homology"/>
<evidence type="ECO:0000313" key="9">
    <source>
        <dbReference type="EMBL" id="CBH23781.1"/>
    </source>
</evidence>
<dbReference type="InterPro" id="IPR035952">
    <property type="entry name" value="Rhomboid-like_sf"/>
</dbReference>
<evidence type="ECO:0000256" key="2">
    <source>
        <dbReference type="ARBA" id="ARBA00009045"/>
    </source>
</evidence>
<evidence type="ECO:0000256" key="1">
    <source>
        <dbReference type="ARBA" id="ARBA00004141"/>
    </source>
</evidence>
<feature type="transmembrane region" description="Helical" evidence="7">
    <location>
        <begin position="208"/>
        <end position="228"/>
    </location>
</feature>
<reference evidence="10" key="2">
    <citation type="submission" date="2010-04" db="EMBL/GenBank/DDBJ databases">
        <title>Genome sequence of Salinibacter ruber M8.</title>
        <authorList>
            <consortium name="Genoscope"/>
        </authorList>
    </citation>
    <scope>NUCLEOTIDE SEQUENCE [LARGE SCALE GENOMIC DNA]</scope>
    <source>
        <strain evidence="10">M8</strain>
    </source>
</reference>
<dbReference type="Gene3D" id="1.20.1540.10">
    <property type="entry name" value="Rhomboid-like"/>
    <property type="match status" value="1"/>
</dbReference>
<keyword evidence="3 7" id="KW-0812">Transmembrane</keyword>
<evidence type="ECO:0000256" key="6">
    <source>
        <dbReference type="ARBA" id="ARBA00023136"/>
    </source>
</evidence>
<dbReference type="InterPro" id="IPR050925">
    <property type="entry name" value="Rhomboid_protease_S54"/>
</dbReference>
<feature type="domain" description="Peptidase S54 rhomboid" evidence="8">
    <location>
        <begin position="90"/>
        <end position="225"/>
    </location>
</feature>
<keyword evidence="4" id="KW-0378">Hydrolase</keyword>
<dbReference type="PANTHER" id="PTHR43731:SF14">
    <property type="entry name" value="PRESENILIN-ASSOCIATED RHOMBOID-LIKE PROTEIN, MITOCHONDRIAL"/>
    <property type="match status" value="1"/>
</dbReference>
<evidence type="ECO:0000256" key="3">
    <source>
        <dbReference type="ARBA" id="ARBA00022692"/>
    </source>
</evidence>
<dbReference type="GO" id="GO:0004252">
    <property type="term" value="F:serine-type endopeptidase activity"/>
    <property type="evidence" value="ECO:0007669"/>
    <property type="project" value="InterPro"/>
</dbReference>
<dbReference type="MEROPS" id="S54.025"/>
<dbReference type="Pfam" id="PF01694">
    <property type="entry name" value="Rhomboid"/>
    <property type="match status" value="1"/>
</dbReference>
<dbReference type="PANTHER" id="PTHR43731">
    <property type="entry name" value="RHOMBOID PROTEASE"/>
    <property type="match status" value="1"/>
</dbReference>
<evidence type="ECO:0000313" key="10">
    <source>
        <dbReference type="Proteomes" id="UP000000933"/>
    </source>
</evidence>
<accession>D5H6X6</accession>
<dbReference type="HOGENOM" id="CLU_055068_4_1_10"/>
<comment type="subcellular location">
    <subcellularLocation>
        <location evidence="1">Membrane</location>
        <topology evidence="1">Multi-pass membrane protein</topology>
    </subcellularLocation>
</comment>
<name>D5H6X6_SALRM</name>
<evidence type="ECO:0000259" key="8">
    <source>
        <dbReference type="Pfam" id="PF01694"/>
    </source>
</evidence>